<evidence type="ECO:0000313" key="2">
    <source>
        <dbReference type="RefSeq" id="XP_020107013.1"/>
    </source>
</evidence>
<name>A0A6P5GLY2_ANACO</name>
<dbReference type="OrthoDB" id="1873930at2759"/>
<reference evidence="2" key="2">
    <citation type="submission" date="2025-08" db="UniProtKB">
        <authorList>
            <consortium name="RefSeq"/>
        </authorList>
    </citation>
    <scope>IDENTIFICATION</scope>
    <source>
        <tissue evidence="2">Leaf</tissue>
    </source>
</reference>
<dbReference type="RefSeq" id="XP_020107013.1">
    <property type="nucleotide sequence ID" value="XM_020251424.1"/>
</dbReference>
<protein>
    <submittedName>
        <fullName evidence="2">Uncharacterized protein At3g49140-like isoform X1</fullName>
    </submittedName>
</protein>
<proteinExistence type="predicted"/>
<dbReference type="InterPro" id="IPR037119">
    <property type="entry name" value="Haem_oxidase_HugZ-like_sf"/>
</dbReference>
<dbReference type="PANTHER" id="PTHR13343:SF28">
    <property type="entry name" value="PENTATRICOPEPTIDE REPEAT (PPR) SUPERFAMILY PROTEIN"/>
    <property type="match status" value="1"/>
</dbReference>
<organism evidence="1 2">
    <name type="scientific">Ananas comosus</name>
    <name type="common">Pineapple</name>
    <name type="synonym">Ananas ananas</name>
    <dbReference type="NCBI Taxonomy" id="4615"/>
    <lineage>
        <taxon>Eukaryota</taxon>
        <taxon>Viridiplantae</taxon>
        <taxon>Streptophyta</taxon>
        <taxon>Embryophyta</taxon>
        <taxon>Tracheophyta</taxon>
        <taxon>Spermatophyta</taxon>
        <taxon>Magnoliopsida</taxon>
        <taxon>Liliopsida</taxon>
        <taxon>Poales</taxon>
        <taxon>Bromeliaceae</taxon>
        <taxon>Bromelioideae</taxon>
        <taxon>Ananas</taxon>
    </lineage>
</organism>
<gene>
    <name evidence="2" type="primary">LOC109723165</name>
</gene>
<evidence type="ECO:0000313" key="1">
    <source>
        <dbReference type="Proteomes" id="UP000515123"/>
    </source>
</evidence>
<accession>A0A6P5GLY2</accession>
<dbReference type="AlphaFoldDB" id="A0A6P5GLY2"/>
<reference evidence="1" key="1">
    <citation type="journal article" date="2015" name="Nat. Genet.">
        <title>The pineapple genome and the evolution of CAM photosynthesis.</title>
        <authorList>
            <person name="Ming R."/>
            <person name="VanBuren R."/>
            <person name="Wai C.M."/>
            <person name="Tang H."/>
            <person name="Schatz M.C."/>
            <person name="Bowers J.E."/>
            <person name="Lyons E."/>
            <person name="Wang M.L."/>
            <person name="Chen J."/>
            <person name="Biggers E."/>
            <person name="Zhang J."/>
            <person name="Huang L."/>
            <person name="Zhang L."/>
            <person name="Miao W."/>
            <person name="Zhang J."/>
            <person name="Ye Z."/>
            <person name="Miao C."/>
            <person name="Lin Z."/>
            <person name="Wang H."/>
            <person name="Zhou H."/>
            <person name="Yim W.C."/>
            <person name="Priest H.D."/>
            <person name="Zheng C."/>
            <person name="Woodhouse M."/>
            <person name="Edger P.P."/>
            <person name="Guyot R."/>
            <person name="Guo H.B."/>
            <person name="Guo H."/>
            <person name="Zheng G."/>
            <person name="Singh R."/>
            <person name="Sharma A."/>
            <person name="Min X."/>
            <person name="Zheng Y."/>
            <person name="Lee H."/>
            <person name="Gurtowski J."/>
            <person name="Sedlazeck F.J."/>
            <person name="Harkess A."/>
            <person name="McKain M.R."/>
            <person name="Liao Z."/>
            <person name="Fang J."/>
            <person name="Liu J."/>
            <person name="Zhang X."/>
            <person name="Zhang Q."/>
            <person name="Hu W."/>
            <person name="Qin Y."/>
            <person name="Wang K."/>
            <person name="Chen L.Y."/>
            <person name="Shirley N."/>
            <person name="Lin Y.R."/>
            <person name="Liu L.Y."/>
            <person name="Hernandez A.G."/>
            <person name="Wright C.L."/>
            <person name="Bulone V."/>
            <person name="Tuskan G.A."/>
            <person name="Heath K."/>
            <person name="Zee F."/>
            <person name="Moore P.H."/>
            <person name="Sunkar R."/>
            <person name="Leebens-Mack J.H."/>
            <person name="Mockler T."/>
            <person name="Bennetzen J.L."/>
            <person name="Freeling M."/>
            <person name="Sankoff D."/>
            <person name="Paterson A.H."/>
            <person name="Zhu X."/>
            <person name="Yang X."/>
            <person name="Smith J.A."/>
            <person name="Cushman J.C."/>
            <person name="Paull R.E."/>
            <person name="Yu Q."/>
        </authorList>
    </citation>
    <scope>NUCLEOTIDE SEQUENCE [LARGE SCALE GENOMIC DNA]</scope>
    <source>
        <strain evidence="1">cv. F153</strain>
    </source>
</reference>
<dbReference type="GeneID" id="109723165"/>
<dbReference type="Gene3D" id="3.20.180.10">
    <property type="entry name" value="PNP-oxidase-like"/>
    <property type="match status" value="1"/>
</dbReference>
<sequence>MLATMESPLAIGFRYTECSCRTSALRNCLPSSDAAAVSQHVHAGGRSSLHRLGHGSSARFLGRGLSDGSWNNILRRTAVSSRNDLLSSRAHSVPENADARSRYHPFEEIEESAPTENGESPRLSDAEIARTIIEVNNKATLVFTGFIDNDIQENIIWSDLPYLTDEHGDIYFEVSNDEGPLHTLIADDKIVQVVIGIDSAEMLTEIEVSAPSDFDFGLEDVSSEESDTDDDYEMQDEVTILEEEDDDGVFDEMLNDWANLETVNSCHPMYFAKKIAEAVSNTNVDWMDQPSASILVQGHLRPAFVEESTISKRTPSVELNKDQSMQRGSAFFKLEILNIQMVSAYGNQTVVKIQDFRKARPDVLAHSVANIISRLRAGGDKIMHALKLLCWRHKGMQVEEAAVIGVDSLGFDLRVCSGTQVQTLRFAFNHQATSEFAAERQLHDLLFPKFHQKEQRQQAHQREG</sequence>
<dbReference type="PANTHER" id="PTHR13343">
    <property type="entry name" value="CREG1 PROTEIN"/>
    <property type="match status" value="1"/>
</dbReference>
<dbReference type="Proteomes" id="UP000515123">
    <property type="component" value="Linkage group 17"/>
</dbReference>
<keyword evidence="1" id="KW-1185">Reference proteome</keyword>
<dbReference type="SUPFAM" id="SSF50475">
    <property type="entry name" value="FMN-binding split barrel"/>
    <property type="match status" value="1"/>
</dbReference>